<dbReference type="PANTHER" id="PTHR31424:SF3">
    <property type="entry name" value="RING-TYPE DOMAIN-CONTAINING PROTEIN"/>
    <property type="match status" value="1"/>
</dbReference>
<keyword evidence="1" id="KW-0175">Coiled coil</keyword>
<keyword evidence="3" id="KW-1185">Reference proteome</keyword>
<evidence type="ECO:0000256" key="1">
    <source>
        <dbReference type="SAM" id="Coils"/>
    </source>
</evidence>
<evidence type="ECO:0000313" key="3">
    <source>
        <dbReference type="Proteomes" id="UP000887574"/>
    </source>
</evidence>
<proteinExistence type="predicted"/>
<protein>
    <submittedName>
        <fullName evidence="4">Uncharacterized protein</fullName>
    </submittedName>
</protein>
<feature type="region of interest" description="Disordered" evidence="2">
    <location>
        <begin position="1"/>
        <end position="29"/>
    </location>
</feature>
<dbReference type="AlphaFoldDB" id="A0A915D5I2"/>
<reference evidence="4" key="1">
    <citation type="submission" date="2022-11" db="UniProtKB">
        <authorList>
            <consortium name="WormBaseParasite"/>
        </authorList>
    </citation>
    <scope>IDENTIFICATION</scope>
</reference>
<sequence>MNPPENRELRMQEPLLQKQEKQKKSRKITIASEEAARNARMAKKVGATEEIKQNMMARQKSAAVLPSQMSNIAGIRWSKKGAKKTAKARSVRAGNSIAVFSDRRSVRRALRKNLINKIEKDFLLLISQLEEIYKSLGADKQAFFFQTFTGNHIRKLLTGEGPKNISTVLPSAASRVVFASFLETEEINAFKILVAELFSCFKRDLASTSITPKCHLLCAHVSDFMENHTFWGLLSEQCIEALHAVVNRDERRLASMRERNNILRKTMECSFVRNVLFDLEIVCEDLEDILK</sequence>
<accession>A0A915D5I2</accession>
<organism evidence="3 4">
    <name type="scientific">Ditylenchus dipsaci</name>
    <dbReference type="NCBI Taxonomy" id="166011"/>
    <lineage>
        <taxon>Eukaryota</taxon>
        <taxon>Metazoa</taxon>
        <taxon>Ecdysozoa</taxon>
        <taxon>Nematoda</taxon>
        <taxon>Chromadorea</taxon>
        <taxon>Rhabditida</taxon>
        <taxon>Tylenchina</taxon>
        <taxon>Tylenchomorpha</taxon>
        <taxon>Sphaerularioidea</taxon>
        <taxon>Anguinidae</taxon>
        <taxon>Anguininae</taxon>
        <taxon>Ditylenchus</taxon>
    </lineage>
</organism>
<evidence type="ECO:0000313" key="4">
    <source>
        <dbReference type="WBParaSite" id="jg15611"/>
    </source>
</evidence>
<dbReference type="PANTHER" id="PTHR31424">
    <property type="entry name" value="PROTEIN CBG23806"/>
    <property type="match status" value="1"/>
</dbReference>
<dbReference type="Proteomes" id="UP000887574">
    <property type="component" value="Unplaced"/>
</dbReference>
<dbReference type="WBParaSite" id="jg15611">
    <property type="protein sequence ID" value="jg15611"/>
    <property type="gene ID" value="jg15611"/>
</dbReference>
<name>A0A915D5I2_9BILA</name>
<evidence type="ECO:0000256" key="2">
    <source>
        <dbReference type="SAM" id="MobiDB-lite"/>
    </source>
</evidence>
<feature type="coiled-coil region" evidence="1">
    <location>
        <begin position="239"/>
        <end position="266"/>
    </location>
</feature>
<feature type="compositionally biased region" description="Basic and acidic residues" evidence="2">
    <location>
        <begin position="1"/>
        <end position="11"/>
    </location>
</feature>